<feature type="compositionally biased region" description="Acidic residues" evidence="4">
    <location>
        <begin position="153"/>
        <end position="165"/>
    </location>
</feature>
<dbReference type="Gene3D" id="4.10.240.10">
    <property type="entry name" value="Zn(2)-C6 fungal-type DNA-binding domain"/>
    <property type="match status" value="1"/>
</dbReference>
<sequence>MRQPGPRQAHRDLTLSECIDMGGESPAQPSPTPRTKLACRQCQKRKIKCDRALPCNHCRQSGLSCSQGIRKRRSTVDSNGLEHRNTELRDRLDRLESLVVNMQGPPANGSIIEEIRPKNVRSPGVQVAAANRYVASGFWTSLAGEVQALREVLEEDEHESSEEASDMTSPSSGVVSSVAQTPGQAPGSFDFIMCHPGRIYEVPGALPELHAEMQTVLFEVYVNYIDACWKVFHVPTLRAFVQEGRPYLDHDAAAPCNRALKAAIHFGGISQMTDNDCQAKFGQPRSDLVNYFRRIAEAALVQADLLNTKSLAALQAFDVYVTTTRKHDASHRSWALFGLLVRLAQALNVDRESPDESFFMQQLRRRLWHHILVLDSFFAFDRGSETTIRPGSWQRPLPVNLNDEDLVEYSTASTVEIGRRQPTDINFALVIEELYMIGDRFETLHALVEPDTWQRRLELTKMHNESVQEKYTQHCDPKIPLQRLTIKIARIIQSLNLLNCVRSFQRPFPTAGAPADAPWVLELAVDVLRKTEDLWSDTELEKWSRLPWVQWHPLAVALAGLCTIRKTPLAEESWTVVDRFVERSASLVADGGKGRLWQPIAKLYRRALAMRDIDTQPEIMMGDLDTTLGFDNPTDVTTGADASNAYGILMPDSNSPAFDTNDWSVPTWLMTSDFNQWQGFQYPGMMQGVDGGVQVGQMPWA</sequence>
<proteinExistence type="predicted"/>
<gene>
    <name evidence="6" type="ORF">PRZ48_001860</name>
</gene>
<keyword evidence="7" id="KW-1185">Reference proteome</keyword>
<protein>
    <recommendedName>
        <fullName evidence="5">Zn(2)-C6 fungal-type domain-containing protein</fullName>
    </recommendedName>
</protein>
<dbReference type="Proteomes" id="UP001305779">
    <property type="component" value="Unassembled WGS sequence"/>
</dbReference>
<dbReference type="InterPro" id="IPR050613">
    <property type="entry name" value="Sec_Metabolite_Reg"/>
</dbReference>
<keyword evidence="3" id="KW-0539">Nucleus</keyword>
<dbReference type="InterPro" id="IPR001138">
    <property type="entry name" value="Zn2Cys6_DnaBD"/>
</dbReference>
<comment type="subcellular location">
    <subcellularLocation>
        <location evidence="1">Nucleus</location>
    </subcellularLocation>
</comment>
<dbReference type="PANTHER" id="PTHR31001">
    <property type="entry name" value="UNCHARACTERIZED TRANSCRIPTIONAL REGULATORY PROTEIN"/>
    <property type="match status" value="1"/>
</dbReference>
<feature type="region of interest" description="Disordered" evidence="4">
    <location>
        <begin position="152"/>
        <end position="181"/>
    </location>
</feature>
<dbReference type="CDD" id="cd00067">
    <property type="entry name" value="GAL4"/>
    <property type="match status" value="1"/>
</dbReference>
<dbReference type="Pfam" id="PF04082">
    <property type="entry name" value="Fungal_trans"/>
    <property type="match status" value="1"/>
</dbReference>
<dbReference type="PANTHER" id="PTHR31001:SF85">
    <property type="entry name" value="ZN(II)2CYS6 TRANSCRIPTION FACTOR (EUROFUNG)"/>
    <property type="match status" value="1"/>
</dbReference>
<dbReference type="CDD" id="cd12148">
    <property type="entry name" value="fungal_TF_MHR"/>
    <property type="match status" value="1"/>
</dbReference>
<evidence type="ECO:0000256" key="3">
    <source>
        <dbReference type="ARBA" id="ARBA00023242"/>
    </source>
</evidence>
<organism evidence="6 7">
    <name type="scientific">Zasmidium cellare</name>
    <name type="common">Wine cellar mold</name>
    <name type="synonym">Racodium cellare</name>
    <dbReference type="NCBI Taxonomy" id="395010"/>
    <lineage>
        <taxon>Eukaryota</taxon>
        <taxon>Fungi</taxon>
        <taxon>Dikarya</taxon>
        <taxon>Ascomycota</taxon>
        <taxon>Pezizomycotina</taxon>
        <taxon>Dothideomycetes</taxon>
        <taxon>Dothideomycetidae</taxon>
        <taxon>Mycosphaerellales</taxon>
        <taxon>Mycosphaerellaceae</taxon>
        <taxon>Zasmidium</taxon>
    </lineage>
</organism>
<evidence type="ECO:0000256" key="1">
    <source>
        <dbReference type="ARBA" id="ARBA00004123"/>
    </source>
</evidence>
<feature type="domain" description="Zn(2)-C6 fungal-type" evidence="5">
    <location>
        <begin position="38"/>
        <end position="67"/>
    </location>
</feature>
<evidence type="ECO:0000313" key="7">
    <source>
        <dbReference type="Proteomes" id="UP001305779"/>
    </source>
</evidence>
<evidence type="ECO:0000256" key="4">
    <source>
        <dbReference type="SAM" id="MobiDB-lite"/>
    </source>
</evidence>
<feature type="compositionally biased region" description="Polar residues" evidence="4">
    <location>
        <begin position="166"/>
        <end position="181"/>
    </location>
</feature>
<reference evidence="6 7" key="1">
    <citation type="journal article" date="2023" name="G3 (Bethesda)">
        <title>A chromosome-level genome assembly of Zasmidium syzygii isolated from banana leaves.</title>
        <authorList>
            <person name="van Westerhoven A.C."/>
            <person name="Mehrabi R."/>
            <person name="Talebi R."/>
            <person name="Steentjes M.B.F."/>
            <person name="Corcolon B."/>
            <person name="Chong P.A."/>
            <person name="Kema G.H.J."/>
            <person name="Seidl M.F."/>
        </authorList>
    </citation>
    <scope>NUCLEOTIDE SEQUENCE [LARGE SCALE GENOMIC DNA]</scope>
    <source>
        <strain evidence="6 7">P124</strain>
    </source>
</reference>
<comment type="caution">
    <text evidence="6">The sequence shown here is derived from an EMBL/GenBank/DDBJ whole genome shotgun (WGS) entry which is preliminary data.</text>
</comment>
<evidence type="ECO:0000313" key="6">
    <source>
        <dbReference type="EMBL" id="KAK4508122.1"/>
    </source>
</evidence>
<keyword evidence="2" id="KW-0479">Metal-binding</keyword>
<dbReference type="SMART" id="SM00906">
    <property type="entry name" value="Fungal_trans"/>
    <property type="match status" value="1"/>
</dbReference>
<dbReference type="InterPro" id="IPR007219">
    <property type="entry name" value="XnlR_reg_dom"/>
</dbReference>
<dbReference type="SMART" id="SM00066">
    <property type="entry name" value="GAL4"/>
    <property type="match status" value="1"/>
</dbReference>
<dbReference type="SUPFAM" id="SSF57701">
    <property type="entry name" value="Zn2/Cys6 DNA-binding domain"/>
    <property type="match status" value="1"/>
</dbReference>
<name>A0ABR0F2E7_ZASCE</name>
<dbReference type="EMBL" id="JAXOVC010000001">
    <property type="protein sequence ID" value="KAK4508122.1"/>
    <property type="molecule type" value="Genomic_DNA"/>
</dbReference>
<accession>A0ABR0F2E7</accession>
<dbReference type="PROSITE" id="PS50048">
    <property type="entry name" value="ZN2_CY6_FUNGAL_2"/>
    <property type="match status" value="1"/>
</dbReference>
<evidence type="ECO:0000256" key="2">
    <source>
        <dbReference type="ARBA" id="ARBA00022723"/>
    </source>
</evidence>
<evidence type="ECO:0000259" key="5">
    <source>
        <dbReference type="PROSITE" id="PS50048"/>
    </source>
</evidence>
<dbReference type="InterPro" id="IPR036864">
    <property type="entry name" value="Zn2-C6_fun-type_DNA-bd_sf"/>
</dbReference>
<dbReference type="Pfam" id="PF00172">
    <property type="entry name" value="Zn_clus"/>
    <property type="match status" value="1"/>
</dbReference>